<gene>
    <name evidence="8" type="ORF">AWH56_005135</name>
    <name evidence="7" type="ORF">AWH56_18085</name>
</gene>
<dbReference type="OrthoDB" id="88184at2"/>
<evidence type="ECO:0000256" key="1">
    <source>
        <dbReference type="ARBA" id="ARBA00004141"/>
    </source>
</evidence>
<evidence type="ECO:0000313" key="7">
    <source>
        <dbReference type="EMBL" id="OIJ09024.1"/>
    </source>
</evidence>
<reference evidence="7 9" key="1">
    <citation type="submission" date="2016-10" db="EMBL/GenBank/DDBJ databases">
        <title>Draft genome sequences of four alkaliphilic bacteria belonging to the Anaerobacillus genus.</title>
        <authorList>
            <person name="Bassil N.M."/>
            <person name="Lloyd J.R."/>
        </authorList>
    </citation>
    <scope>NUCLEOTIDE SEQUENCE [LARGE SCALE GENOMIC DNA]</scope>
    <source>
        <strain evidence="7 9">NB2006</strain>
    </source>
</reference>
<dbReference type="Proteomes" id="UP000180175">
    <property type="component" value="Chromosome"/>
</dbReference>
<evidence type="ECO:0000256" key="5">
    <source>
        <dbReference type="ARBA" id="ARBA00023600"/>
    </source>
</evidence>
<dbReference type="InterPro" id="IPR006480">
    <property type="entry name" value="Phage_holin_4_1"/>
</dbReference>
<dbReference type="Pfam" id="PF05105">
    <property type="entry name" value="Phage_holin_4_1"/>
    <property type="match status" value="1"/>
</dbReference>
<protein>
    <submittedName>
        <fullName evidence="7 8">Holin</fullName>
    </submittedName>
</protein>
<sequence length="147" mass="15944">MKYQTNTFYTTITGGSIASIAFLLGGIDNLVIALVLFMIVDFSTGVAAGWGENKTSSKRAFQGLIKKGAMLSLVIVANQLDVITGGDASFMRNAMIFFLLGTEGISITENMNRLGVKFPSFLTQRFEQMVNKTDEKGETNDKNSGHS</sequence>
<dbReference type="EMBL" id="CP063356">
    <property type="protein sequence ID" value="QOY37030.1"/>
    <property type="molecule type" value="Genomic_DNA"/>
</dbReference>
<evidence type="ECO:0000256" key="2">
    <source>
        <dbReference type="ARBA" id="ARBA00022692"/>
    </source>
</evidence>
<evidence type="ECO:0000313" key="9">
    <source>
        <dbReference type="Proteomes" id="UP000180175"/>
    </source>
</evidence>
<dbReference type="RefSeq" id="WP_071318361.1">
    <property type="nucleotide sequence ID" value="NZ_CP063356.2"/>
</dbReference>
<dbReference type="EMBL" id="LQXD01000157">
    <property type="protein sequence ID" value="OIJ09024.1"/>
    <property type="molecule type" value="Genomic_DNA"/>
</dbReference>
<name>A0A1S2L9N1_9BACI</name>
<reference evidence="8 9" key="3">
    <citation type="journal article" date="2019" name="Int. J. Syst. Evol. Microbiol.">
        <title>Anaerobacillus isosaccharinicus sp. nov., an alkaliphilic bacterium which degrades isosaccharinic acid.</title>
        <authorList>
            <person name="Bassil N.M."/>
            <person name="Lloyd J.R."/>
        </authorList>
    </citation>
    <scope>NUCLEOTIDE SEQUENCE [LARGE SCALE GENOMIC DNA]</scope>
    <source>
        <strain evidence="8 9">NB2006</strain>
    </source>
</reference>
<accession>A0A1S2L9N1</accession>
<keyword evidence="2 6" id="KW-0812">Transmembrane</keyword>
<keyword evidence="9" id="KW-1185">Reference proteome</keyword>
<evidence type="ECO:0000313" key="8">
    <source>
        <dbReference type="EMBL" id="QOY37030.1"/>
    </source>
</evidence>
<proteinExistence type="inferred from homology"/>
<evidence type="ECO:0000256" key="4">
    <source>
        <dbReference type="ARBA" id="ARBA00023136"/>
    </source>
</evidence>
<reference evidence="8 9" key="2">
    <citation type="journal article" date="2017" name="Genome Announc.">
        <title>Draft Genome Sequences of Four Alkaliphilic Bacteria Belonging to the Anaerobacillus Genus.</title>
        <authorList>
            <person name="Bassil N.M."/>
            <person name="Lloyd J.R."/>
        </authorList>
    </citation>
    <scope>NUCLEOTIDE SEQUENCE [LARGE SCALE GENOMIC DNA]</scope>
    <source>
        <strain evidence="8 9">NB2006</strain>
    </source>
</reference>
<evidence type="ECO:0000256" key="3">
    <source>
        <dbReference type="ARBA" id="ARBA00022989"/>
    </source>
</evidence>
<keyword evidence="3 6" id="KW-1133">Transmembrane helix</keyword>
<organism evidence="7 9">
    <name type="scientific">Anaerobacillus isosaccharinicus</name>
    <dbReference type="NCBI Taxonomy" id="1532552"/>
    <lineage>
        <taxon>Bacteria</taxon>
        <taxon>Bacillati</taxon>
        <taxon>Bacillota</taxon>
        <taxon>Bacilli</taxon>
        <taxon>Bacillales</taxon>
        <taxon>Bacillaceae</taxon>
        <taxon>Anaerobacillus</taxon>
    </lineage>
</organism>
<feature type="transmembrane region" description="Helical" evidence="6">
    <location>
        <begin position="7"/>
        <end position="24"/>
    </location>
</feature>
<dbReference type="AlphaFoldDB" id="A0A1S2L9N1"/>
<keyword evidence="4 6" id="KW-0472">Membrane</keyword>
<reference evidence="8" key="4">
    <citation type="submission" date="2020-10" db="EMBL/GenBank/DDBJ databases">
        <authorList>
            <person name="Bassil N.M."/>
            <person name="Lloyd J.R."/>
        </authorList>
    </citation>
    <scope>NUCLEOTIDE SEQUENCE</scope>
    <source>
        <strain evidence="8">NB2006</strain>
    </source>
</reference>
<dbReference type="NCBIfam" id="TIGR01593">
    <property type="entry name" value="holin_tox_secr"/>
    <property type="match status" value="1"/>
</dbReference>
<comment type="subcellular location">
    <subcellularLocation>
        <location evidence="1">Membrane</location>
        <topology evidence="1">Multi-pass membrane protein</topology>
    </subcellularLocation>
</comment>
<evidence type="ECO:0000256" key="6">
    <source>
        <dbReference type="SAM" id="Phobius"/>
    </source>
</evidence>
<dbReference type="GO" id="GO:0016020">
    <property type="term" value="C:membrane"/>
    <property type="evidence" value="ECO:0007669"/>
    <property type="project" value="UniProtKB-SubCell"/>
</dbReference>
<comment type="similarity">
    <text evidence="5">Belongs to the bacteriophage holin family. Cp-1 holin subfamily.</text>
</comment>
<feature type="transmembrane region" description="Helical" evidence="6">
    <location>
        <begin position="30"/>
        <end position="50"/>
    </location>
</feature>
<dbReference type="KEGG" id="aia:AWH56_005135"/>